<keyword evidence="3" id="KW-0472">Membrane</keyword>
<evidence type="ECO:0000259" key="4">
    <source>
        <dbReference type="PROSITE" id="PS50887"/>
    </source>
</evidence>
<feature type="transmembrane region" description="Helical" evidence="3">
    <location>
        <begin position="148"/>
        <end position="167"/>
    </location>
</feature>
<feature type="domain" description="GGDEF" evidence="4">
    <location>
        <begin position="250"/>
        <end position="386"/>
    </location>
</feature>
<feature type="transmembrane region" description="Helical" evidence="3">
    <location>
        <begin position="187"/>
        <end position="208"/>
    </location>
</feature>
<gene>
    <name evidence="5" type="ORF">CRM82_14175</name>
</gene>
<dbReference type="InterPro" id="IPR029787">
    <property type="entry name" value="Nucleotide_cyclase"/>
</dbReference>
<dbReference type="Pfam" id="PF00990">
    <property type="entry name" value="GGDEF"/>
    <property type="match status" value="1"/>
</dbReference>
<dbReference type="InterPro" id="IPR050469">
    <property type="entry name" value="Diguanylate_Cyclase"/>
</dbReference>
<organism evidence="5 6">
    <name type="scientific">Comamonas terrigena</name>
    <dbReference type="NCBI Taxonomy" id="32013"/>
    <lineage>
        <taxon>Bacteria</taxon>
        <taxon>Pseudomonadati</taxon>
        <taxon>Pseudomonadota</taxon>
        <taxon>Betaproteobacteria</taxon>
        <taxon>Burkholderiales</taxon>
        <taxon>Comamonadaceae</taxon>
        <taxon>Comamonas</taxon>
    </lineage>
</organism>
<protein>
    <recommendedName>
        <fullName evidence="1">diguanylate cyclase</fullName>
        <ecNumber evidence="1">2.7.7.65</ecNumber>
    </recommendedName>
</protein>
<dbReference type="OrthoDB" id="9813903at2"/>
<dbReference type="AlphaFoldDB" id="A0A2A7UWC4"/>
<keyword evidence="6" id="KW-1185">Reference proteome</keyword>
<keyword evidence="3" id="KW-1133">Transmembrane helix</keyword>
<dbReference type="PANTHER" id="PTHR45138:SF9">
    <property type="entry name" value="DIGUANYLATE CYCLASE DGCM-RELATED"/>
    <property type="match status" value="1"/>
</dbReference>
<dbReference type="EMBL" id="PDEA01000001">
    <property type="protein sequence ID" value="PEH89590.1"/>
    <property type="molecule type" value="Genomic_DNA"/>
</dbReference>
<feature type="transmembrane region" description="Helical" evidence="3">
    <location>
        <begin position="61"/>
        <end position="80"/>
    </location>
</feature>
<dbReference type="PANTHER" id="PTHR45138">
    <property type="entry name" value="REGULATORY COMPONENTS OF SENSORY TRANSDUCTION SYSTEM"/>
    <property type="match status" value="1"/>
</dbReference>
<dbReference type="RefSeq" id="WP_083520189.1">
    <property type="nucleotide sequence ID" value="NZ_PDEA01000001.1"/>
</dbReference>
<evidence type="ECO:0000313" key="5">
    <source>
        <dbReference type="EMBL" id="PEH89590.1"/>
    </source>
</evidence>
<keyword evidence="3" id="KW-0812">Transmembrane</keyword>
<dbReference type="Proteomes" id="UP000220246">
    <property type="component" value="Unassembled WGS sequence"/>
</dbReference>
<dbReference type="SUPFAM" id="SSF55073">
    <property type="entry name" value="Nucleotide cyclase"/>
    <property type="match status" value="1"/>
</dbReference>
<dbReference type="FunFam" id="3.30.70.270:FF:000001">
    <property type="entry name" value="Diguanylate cyclase domain protein"/>
    <property type="match status" value="1"/>
</dbReference>
<dbReference type="NCBIfam" id="TIGR00254">
    <property type="entry name" value="GGDEF"/>
    <property type="match status" value="1"/>
</dbReference>
<dbReference type="InterPro" id="IPR043128">
    <property type="entry name" value="Rev_trsase/Diguanyl_cyclase"/>
</dbReference>
<evidence type="ECO:0000256" key="2">
    <source>
        <dbReference type="ARBA" id="ARBA00034247"/>
    </source>
</evidence>
<evidence type="ECO:0000256" key="3">
    <source>
        <dbReference type="SAM" id="Phobius"/>
    </source>
</evidence>
<accession>A0A2A7UWC4</accession>
<name>A0A2A7UWC4_COMTR</name>
<feature type="transmembrane region" description="Helical" evidence="3">
    <location>
        <begin position="92"/>
        <end position="108"/>
    </location>
</feature>
<comment type="catalytic activity">
    <reaction evidence="2">
        <text>2 GTP = 3',3'-c-di-GMP + 2 diphosphate</text>
        <dbReference type="Rhea" id="RHEA:24898"/>
        <dbReference type="ChEBI" id="CHEBI:33019"/>
        <dbReference type="ChEBI" id="CHEBI:37565"/>
        <dbReference type="ChEBI" id="CHEBI:58805"/>
        <dbReference type="EC" id="2.7.7.65"/>
    </reaction>
</comment>
<dbReference type="CDD" id="cd01949">
    <property type="entry name" value="GGDEF"/>
    <property type="match status" value="1"/>
</dbReference>
<dbReference type="GO" id="GO:0005886">
    <property type="term" value="C:plasma membrane"/>
    <property type="evidence" value="ECO:0007669"/>
    <property type="project" value="TreeGrafter"/>
</dbReference>
<dbReference type="SMART" id="SM00267">
    <property type="entry name" value="GGDEF"/>
    <property type="match status" value="1"/>
</dbReference>
<dbReference type="GO" id="GO:0052621">
    <property type="term" value="F:diguanylate cyclase activity"/>
    <property type="evidence" value="ECO:0007669"/>
    <property type="project" value="UniProtKB-EC"/>
</dbReference>
<feature type="transmembrane region" description="Helical" evidence="3">
    <location>
        <begin position="6"/>
        <end position="25"/>
    </location>
</feature>
<comment type="caution">
    <text evidence="5">The sequence shown here is derived from an EMBL/GenBank/DDBJ whole genome shotgun (WGS) entry which is preliminary data.</text>
</comment>
<dbReference type="STRING" id="1219032.GCA_001515545_00190"/>
<sequence>MLDLTTVSMMIVLSSVTLAALTGFWGRKFWNDGGSQLTLGLVLFGVGFSCLSFMGSPLRPLLSGIGYVAFASGICASIASLHRFYRIPLTTAWLYVLPVCIAVVYVLLLDPAQVVARTRTVCGMLILHNLWMAQLLLRRYHHMGRGEWVFMAGVALLTAALVLRMFSPQLSLTVLPPSSTRSSSSLLLSYAVLFIALHLKAIGFLMMAQARADQQLLRFANEDSLTGLPNRRTVMQALQHTLDLPHHQRRPLAVLLMDLDHFKRVNDQCGHPAGDQVLAGMGLMLRQQLRPLSVAGRYGGEEFIVVCPDTTAEQAVQLANRLCEAARNQLRAHHAKGSWPVTISVGVSALAADSADVCSSVLLHQADQALYQAKHAGRDRVCLFGATAGDEALDGLDLLGQGLGLGLLRFPERFVRPSRDDTAER</sequence>
<feature type="transmembrane region" description="Helical" evidence="3">
    <location>
        <begin position="37"/>
        <end position="55"/>
    </location>
</feature>
<dbReference type="Gene3D" id="3.30.70.270">
    <property type="match status" value="1"/>
</dbReference>
<dbReference type="GeneID" id="80801767"/>
<dbReference type="EC" id="2.7.7.65" evidence="1"/>
<dbReference type="GO" id="GO:1902201">
    <property type="term" value="P:negative regulation of bacterial-type flagellum-dependent cell motility"/>
    <property type="evidence" value="ECO:0007669"/>
    <property type="project" value="TreeGrafter"/>
</dbReference>
<dbReference type="GO" id="GO:0043709">
    <property type="term" value="P:cell adhesion involved in single-species biofilm formation"/>
    <property type="evidence" value="ECO:0007669"/>
    <property type="project" value="TreeGrafter"/>
</dbReference>
<reference evidence="6" key="1">
    <citation type="submission" date="2017-09" db="EMBL/GenBank/DDBJ databases">
        <title>FDA dAtabase for Regulatory Grade micrObial Sequences (FDA-ARGOS): Supporting development and validation of Infectious Disease Dx tests.</title>
        <authorList>
            <person name="Minogue T."/>
            <person name="Wolcott M."/>
            <person name="Wasieloski L."/>
            <person name="Aguilar W."/>
            <person name="Moore D."/>
            <person name="Tallon L."/>
            <person name="Sadzewicz L."/>
            <person name="Ott S."/>
            <person name="Zhao X."/>
            <person name="Nagaraj S."/>
            <person name="Vavikolanu K."/>
            <person name="Aluvathingal J."/>
            <person name="Nadendla S."/>
            <person name="Sichtig H."/>
        </authorList>
    </citation>
    <scope>NUCLEOTIDE SEQUENCE [LARGE SCALE GENOMIC DNA]</scope>
    <source>
        <strain evidence="6">FDAARGOS_394</strain>
    </source>
</reference>
<dbReference type="InterPro" id="IPR000160">
    <property type="entry name" value="GGDEF_dom"/>
</dbReference>
<evidence type="ECO:0000256" key="1">
    <source>
        <dbReference type="ARBA" id="ARBA00012528"/>
    </source>
</evidence>
<proteinExistence type="predicted"/>
<dbReference type="PROSITE" id="PS50887">
    <property type="entry name" value="GGDEF"/>
    <property type="match status" value="1"/>
</dbReference>
<evidence type="ECO:0000313" key="6">
    <source>
        <dbReference type="Proteomes" id="UP000220246"/>
    </source>
</evidence>